<dbReference type="GO" id="GO:0006355">
    <property type="term" value="P:regulation of DNA-templated transcription"/>
    <property type="evidence" value="ECO:0007669"/>
    <property type="project" value="InterPro"/>
</dbReference>
<dbReference type="InterPro" id="IPR009057">
    <property type="entry name" value="Homeodomain-like_sf"/>
</dbReference>
<evidence type="ECO:0000259" key="5">
    <source>
        <dbReference type="PROSITE" id="PS50045"/>
    </source>
</evidence>
<dbReference type="SMART" id="SM00091">
    <property type="entry name" value="PAS"/>
    <property type="match status" value="1"/>
</dbReference>
<evidence type="ECO:0000256" key="2">
    <source>
        <dbReference type="ARBA" id="ARBA00022840"/>
    </source>
</evidence>
<reference evidence="7" key="1">
    <citation type="submission" date="2022-05" db="EMBL/GenBank/DDBJ databases">
        <authorList>
            <person name="Colautti A."/>
            <person name="Iacumin L."/>
        </authorList>
    </citation>
    <scope>NUCLEOTIDE SEQUENCE</scope>
    <source>
        <strain evidence="7">SK 55</strain>
    </source>
</reference>
<dbReference type="Gene3D" id="3.40.50.300">
    <property type="entry name" value="P-loop containing nucleotide triphosphate hydrolases"/>
    <property type="match status" value="1"/>
</dbReference>
<dbReference type="AlphaFoldDB" id="A0A9X3LG71"/>
<evidence type="ECO:0000313" key="7">
    <source>
        <dbReference type="EMBL" id="MCZ8537383.1"/>
    </source>
</evidence>
<gene>
    <name evidence="7" type="ORF">M9R32_09340</name>
</gene>
<feature type="domain" description="Sigma-54 factor interaction" evidence="5">
    <location>
        <begin position="141"/>
        <end position="344"/>
    </location>
</feature>
<feature type="domain" description="PAS" evidence="6">
    <location>
        <begin position="17"/>
        <end position="65"/>
    </location>
</feature>
<organism evidence="7 8">
    <name type="scientific">Paenisporosarcina quisquiliarum</name>
    <dbReference type="NCBI Taxonomy" id="365346"/>
    <lineage>
        <taxon>Bacteria</taxon>
        <taxon>Bacillati</taxon>
        <taxon>Bacillota</taxon>
        <taxon>Bacilli</taxon>
        <taxon>Bacillales</taxon>
        <taxon>Caryophanaceae</taxon>
        <taxon>Paenisporosarcina</taxon>
    </lineage>
</organism>
<keyword evidence="4" id="KW-0804">Transcription</keyword>
<evidence type="ECO:0000256" key="1">
    <source>
        <dbReference type="ARBA" id="ARBA00022741"/>
    </source>
</evidence>
<keyword evidence="2" id="KW-0067">ATP-binding</keyword>
<dbReference type="Gene3D" id="3.30.450.20">
    <property type="entry name" value="PAS domain"/>
    <property type="match status" value="1"/>
</dbReference>
<dbReference type="PROSITE" id="PS50045">
    <property type="entry name" value="SIGMA54_INTERACT_4"/>
    <property type="match status" value="1"/>
</dbReference>
<dbReference type="GO" id="GO:0005524">
    <property type="term" value="F:ATP binding"/>
    <property type="evidence" value="ECO:0007669"/>
    <property type="project" value="UniProtKB-KW"/>
</dbReference>
<dbReference type="EMBL" id="JAMKBJ010000007">
    <property type="protein sequence ID" value="MCZ8537383.1"/>
    <property type="molecule type" value="Genomic_DNA"/>
</dbReference>
<dbReference type="Pfam" id="PF08448">
    <property type="entry name" value="PAS_4"/>
    <property type="match status" value="1"/>
</dbReference>
<dbReference type="InterPro" id="IPR013656">
    <property type="entry name" value="PAS_4"/>
</dbReference>
<keyword evidence="1" id="KW-0547">Nucleotide-binding</keyword>
<keyword evidence="3" id="KW-0805">Transcription regulation</keyword>
<dbReference type="InterPro" id="IPR002197">
    <property type="entry name" value="HTH_Fis"/>
</dbReference>
<dbReference type="Gene3D" id="1.10.10.60">
    <property type="entry name" value="Homeodomain-like"/>
    <property type="match status" value="1"/>
</dbReference>
<evidence type="ECO:0000256" key="4">
    <source>
        <dbReference type="ARBA" id="ARBA00023163"/>
    </source>
</evidence>
<sequence length="435" mass="49876">MNDKDLQLLPFYRFASDHISVGIHAIDRNGRTILYNEKMKNIEGLDLQDVADRSLLELFQFDQQESTLLKVLQSGEHVMNVKQTYWNRNGHEITTINDTHPVFENGELIGAVELARDVTTLERLVYQPLRRYGEPITFSVITAVSESMKQVISTAKKAAMARLSVLLVGEAGTGKDLVAEGIHYELSPPLSHFYTLYCHNSDPTILNKLKEDMIALEASTIFCERIDLLTLGMQQQLMDMVNDPTLGNHLFLASVGADPVDLIASGELLKELYYFFASMTIVVPPLRERREDIDPFVNDYFARHRVRFGSAIMGLTEEVRDIFHAYDWPGNLKEVEILLDEIASMLTVEEMVTFEMLPLHFKLKVQEMREPLKRAEDFVVQSDRDLLPLDDYLREAEMYYLQKVMGMFEGNVTKAAVALGMSRQNLQYRLRKIRK</sequence>
<dbReference type="RefSeq" id="WP_269926479.1">
    <property type="nucleotide sequence ID" value="NZ_JAMKBJ010000007.1"/>
</dbReference>
<dbReference type="CDD" id="cd00009">
    <property type="entry name" value="AAA"/>
    <property type="match status" value="1"/>
</dbReference>
<dbReference type="InterPro" id="IPR002078">
    <property type="entry name" value="Sigma_54_int"/>
</dbReference>
<dbReference type="Pfam" id="PF25601">
    <property type="entry name" value="AAA_lid_14"/>
    <property type="match status" value="1"/>
</dbReference>
<dbReference type="InterPro" id="IPR027417">
    <property type="entry name" value="P-loop_NTPase"/>
</dbReference>
<evidence type="ECO:0000259" key="6">
    <source>
        <dbReference type="PROSITE" id="PS50112"/>
    </source>
</evidence>
<dbReference type="CDD" id="cd00130">
    <property type="entry name" value="PAS"/>
    <property type="match status" value="1"/>
</dbReference>
<evidence type="ECO:0000256" key="3">
    <source>
        <dbReference type="ARBA" id="ARBA00023015"/>
    </source>
</evidence>
<dbReference type="InterPro" id="IPR000014">
    <property type="entry name" value="PAS"/>
</dbReference>
<dbReference type="NCBIfam" id="TIGR00229">
    <property type="entry name" value="sensory_box"/>
    <property type="match status" value="1"/>
</dbReference>
<dbReference type="PANTHER" id="PTHR32071">
    <property type="entry name" value="TRANSCRIPTIONAL REGULATORY PROTEIN"/>
    <property type="match status" value="1"/>
</dbReference>
<dbReference type="PROSITE" id="PS50112">
    <property type="entry name" value="PAS"/>
    <property type="match status" value="1"/>
</dbReference>
<dbReference type="SUPFAM" id="SSF55785">
    <property type="entry name" value="PYP-like sensor domain (PAS domain)"/>
    <property type="match status" value="1"/>
</dbReference>
<evidence type="ECO:0000313" key="8">
    <source>
        <dbReference type="Proteomes" id="UP001152173"/>
    </source>
</evidence>
<keyword evidence="8" id="KW-1185">Reference proteome</keyword>
<name>A0A9X3LG71_9BACL</name>
<protein>
    <submittedName>
        <fullName evidence="7">Sigma 54-interacting transcriptional regulator</fullName>
    </submittedName>
</protein>
<proteinExistence type="predicted"/>
<dbReference type="Gene3D" id="1.10.8.60">
    <property type="match status" value="1"/>
</dbReference>
<dbReference type="Pfam" id="PF02954">
    <property type="entry name" value="HTH_8"/>
    <property type="match status" value="1"/>
</dbReference>
<dbReference type="Pfam" id="PF14532">
    <property type="entry name" value="Sigma54_activ_2"/>
    <property type="match status" value="1"/>
</dbReference>
<dbReference type="SUPFAM" id="SSF46689">
    <property type="entry name" value="Homeodomain-like"/>
    <property type="match status" value="1"/>
</dbReference>
<dbReference type="Proteomes" id="UP001152173">
    <property type="component" value="Unassembled WGS sequence"/>
</dbReference>
<accession>A0A9X3LG71</accession>
<dbReference type="PRINTS" id="PR01590">
    <property type="entry name" value="HTHFIS"/>
</dbReference>
<comment type="caution">
    <text evidence="7">The sequence shown here is derived from an EMBL/GenBank/DDBJ whole genome shotgun (WGS) entry which is preliminary data.</text>
</comment>
<dbReference type="SUPFAM" id="SSF52540">
    <property type="entry name" value="P-loop containing nucleoside triphosphate hydrolases"/>
    <property type="match status" value="1"/>
</dbReference>
<dbReference type="PANTHER" id="PTHR32071:SF74">
    <property type="entry name" value="TRANSCRIPTIONAL ACTIVATOR ROCR"/>
    <property type="match status" value="1"/>
</dbReference>
<dbReference type="InterPro" id="IPR035965">
    <property type="entry name" value="PAS-like_dom_sf"/>
</dbReference>
<dbReference type="GO" id="GO:0043565">
    <property type="term" value="F:sequence-specific DNA binding"/>
    <property type="evidence" value="ECO:0007669"/>
    <property type="project" value="InterPro"/>
</dbReference>
<dbReference type="InterPro" id="IPR058031">
    <property type="entry name" value="AAA_lid_NorR"/>
</dbReference>